<dbReference type="Proteomes" id="UP000094385">
    <property type="component" value="Unassembled WGS sequence"/>
</dbReference>
<dbReference type="InterPro" id="IPR050483">
    <property type="entry name" value="CoA-transferase_III_domain"/>
</dbReference>
<dbReference type="PANTHER" id="PTHR48207">
    <property type="entry name" value="SUCCINATE--HYDROXYMETHYLGLUTARATE COA-TRANSFERASE"/>
    <property type="match status" value="1"/>
</dbReference>
<dbReference type="Gene3D" id="3.40.50.10540">
    <property type="entry name" value="Crotonobetainyl-coa:carnitine coa-transferase, domain 1"/>
    <property type="match status" value="2"/>
</dbReference>
<dbReference type="InterPro" id="IPR044855">
    <property type="entry name" value="CoA-Trfase_III_dom3_sf"/>
</dbReference>
<dbReference type="OrthoDB" id="5863171at2759"/>
<evidence type="ECO:0000256" key="2">
    <source>
        <dbReference type="ARBA" id="ARBA00022679"/>
    </source>
</evidence>
<keyword evidence="4" id="KW-1185">Reference proteome</keyword>
<gene>
    <name evidence="3" type="ORF">LIPSTDRAFT_6051</name>
</gene>
<dbReference type="EMBL" id="KV454300">
    <property type="protein sequence ID" value="ODQ70596.1"/>
    <property type="molecule type" value="Genomic_DNA"/>
</dbReference>
<name>A0A1E3PYX1_LIPST</name>
<protein>
    <recommendedName>
        <fullName evidence="5">CoA-transferase family III</fullName>
    </recommendedName>
</protein>
<accession>A0A1E3PYX1</accession>
<comment type="similarity">
    <text evidence="1">Belongs to the CoA-transferase III family.</text>
</comment>
<keyword evidence="2" id="KW-0808">Transferase</keyword>
<dbReference type="Pfam" id="PF02515">
    <property type="entry name" value="CoA_transf_3"/>
    <property type="match status" value="2"/>
</dbReference>
<evidence type="ECO:0000313" key="4">
    <source>
        <dbReference type="Proteomes" id="UP000094385"/>
    </source>
</evidence>
<dbReference type="STRING" id="675824.A0A1E3PYX1"/>
<evidence type="ECO:0000256" key="1">
    <source>
        <dbReference type="ARBA" id="ARBA00008383"/>
    </source>
</evidence>
<dbReference type="Gene3D" id="3.30.1540.10">
    <property type="entry name" value="formyl-coa transferase, domain 3"/>
    <property type="match status" value="1"/>
</dbReference>
<evidence type="ECO:0000313" key="3">
    <source>
        <dbReference type="EMBL" id="ODQ70596.1"/>
    </source>
</evidence>
<dbReference type="SUPFAM" id="SSF89796">
    <property type="entry name" value="CoA-transferase family III (CaiB/BaiF)"/>
    <property type="match status" value="1"/>
</dbReference>
<dbReference type="PANTHER" id="PTHR48207:SF3">
    <property type="entry name" value="SUCCINATE--HYDROXYMETHYLGLUTARATE COA-TRANSFERASE"/>
    <property type="match status" value="1"/>
</dbReference>
<proteinExistence type="inferred from homology"/>
<dbReference type="InterPro" id="IPR023606">
    <property type="entry name" value="CoA-Trfase_III_dom_1_sf"/>
</dbReference>
<dbReference type="InterPro" id="IPR003673">
    <property type="entry name" value="CoA-Trfase_fam_III"/>
</dbReference>
<dbReference type="AlphaFoldDB" id="A0A1E3PYX1"/>
<dbReference type="GO" id="GO:0005739">
    <property type="term" value="C:mitochondrion"/>
    <property type="evidence" value="ECO:0007669"/>
    <property type="project" value="TreeGrafter"/>
</dbReference>
<sequence length="382" mass="41607">MFRKVRILKLSRLSWTGLPSFSLCRYSSTAADPHVALPLTGFRVVDLTRASAGPYATQILADLGAEVIKVEHVTRGDDTRPWGPPFAKSLTDPDSRGESAFFLSVNRNKKSLGLNFKEKRGQSILKSLIGTSDVVIDNYLPGTLAKYYLGYEQLKNDRIIYAKTVPDTGSDITGEADGAPVKVGVVVTDVTTGLYAANSIMAAIISRSRTGLGQYIDIALSDCQIAALSNIQPDAGRLGTSHASICPYQAFPTKDGSIMIGAANDRLYGLMCQLLDREEWIVEERFTTNTLLVKHRSDLVPVIVEETKKKTTEEWLDLFEGSGIPYAAINDIQATLNHPQVLARNMIAVVEHPTCGPLKLVNTPIKYSAAKPTIREAPPTLG</sequence>
<dbReference type="GO" id="GO:0047369">
    <property type="term" value="F:succinate-hydroxymethylglutarate CoA-transferase activity"/>
    <property type="evidence" value="ECO:0007669"/>
    <property type="project" value="TreeGrafter"/>
</dbReference>
<organism evidence="3 4">
    <name type="scientific">Lipomyces starkeyi NRRL Y-11557</name>
    <dbReference type="NCBI Taxonomy" id="675824"/>
    <lineage>
        <taxon>Eukaryota</taxon>
        <taxon>Fungi</taxon>
        <taxon>Dikarya</taxon>
        <taxon>Ascomycota</taxon>
        <taxon>Saccharomycotina</taxon>
        <taxon>Lipomycetes</taxon>
        <taxon>Lipomycetales</taxon>
        <taxon>Lipomycetaceae</taxon>
        <taxon>Lipomyces</taxon>
    </lineage>
</organism>
<reference evidence="3 4" key="1">
    <citation type="journal article" date="2016" name="Proc. Natl. Acad. Sci. U.S.A.">
        <title>Comparative genomics of biotechnologically important yeasts.</title>
        <authorList>
            <person name="Riley R."/>
            <person name="Haridas S."/>
            <person name="Wolfe K.H."/>
            <person name="Lopes M.R."/>
            <person name="Hittinger C.T."/>
            <person name="Goeker M."/>
            <person name="Salamov A.A."/>
            <person name="Wisecaver J.H."/>
            <person name="Long T.M."/>
            <person name="Calvey C.H."/>
            <person name="Aerts A.L."/>
            <person name="Barry K.W."/>
            <person name="Choi C."/>
            <person name="Clum A."/>
            <person name="Coughlan A.Y."/>
            <person name="Deshpande S."/>
            <person name="Douglass A.P."/>
            <person name="Hanson S.J."/>
            <person name="Klenk H.-P."/>
            <person name="LaButti K.M."/>
            <person name="Lapidus A."/>
            <person name="Lindquist E.A."/>
            <person name="Lipzen A.M."/>
            <person name="Meier-Kolthoff J.P."/>
            <person name="Ohm R.A."/>
            <person name="Otillar R.P."/>
            <person name="Pangilinan J.L."/>
            <person name="Peng Y."/>
            <person name="Rokas A."/>
            <person name="Rosa C.A."/>
            <person name="Scheuner C."/>
            <person name="Sibirny A.A."/>
            <person name="Slot J.C."/>
            <person name="Stielow J.B."/>
            <person name="Sun H."/>
            <person name="Kurtzman C.P."/>
            <person name="Blackwell M."/>
            <person name="Grigoriev I.V."/>
            <person name="Jeffries T.W."/>
        </authorList>
    </citation>
    <scope>NUCLEOTIDE SEQUENCE [LARGE SCALE GENOMIC DNA]</scope>
    <source>
        <strain evidence="3 4">NRRL Y-11557</strain>
    </source>
</reference>
<evidence type="ECO:0008006" key="5">
    <source>
        <dbReference type="Google" id="ProtNLM"/>
    </source>
</evidence>